<evidence type="ECO:0000313" key="5">
    <source>
        <dbReference type="EMBL" id="WUV50213.1"/>
    </source>
</evidence>
<comment type="similarity">
    <text evidence="1 3">Belongs to the short-chain dehydrogenases/reductases (SDR) family.</text>
</comment>
<organism evidence="5 6">
    <name type="scientific">Nocardia vinacea</name>
    <dbReference type="NCBI Taxonomy" id="96468"/>
    <lineage>
        <taxon>Bacteria</taxon>
        <taxon>Bacillati</taxon>
        <taxon>Actinomycetota</taxon>
        <taxon>Actinomycetes</taxon>
        <taxon>Mycobacteriales</taxon>
        <taxon>Nocardiaceae</taxon>
        <taxon>Nocardia</taxon>
    </lineage>
</organism>
<evidence type="ECO:0000313" key="6">
    <source>
        <dbReference type="Proteomes" id="UP001432062"/>
    </source>
</evidence>
<gene>
    <name evidence="5" type="ORF">OG563_19665</name>
</gene>
<dbReference type="PANTHER" id="PTHR24320:SF148">
    <property type="entry name" value="NAD(P)-BINDING ROSSMANN-FOLD SUPERFAMILY PROTEIN"/>
    <property type="match status" value="1"/>
</dbReference>
<dbReference type="Proteomes" id="UP001432062">
    <property type="component" value="Chromosome"/>
</dbReference>
<protein>
    <submittedName>
        <fullName evidence="5">Oxidoreductase</fullName>
    </submittedName>
</protein>
<accession>A0ABZ1Z403</accession>
<dbReference type="Pfam" id="PF00106">
    <property type="entry name" value="adh_short"/>
    <property type="match status" value="1"/>
</dbReference>
<evidence type="ECO:0000256" key="2">
    <source>
        <dbReference type="ARBA" id="ARBA00023002"/>
    </source>
</evidence>
<sequence length="322" mass="34666">MNQEFSVKSVPILPRRWTIADIADQSGKTVVVTGANSGLGLRTAEALASKGAHLLLACRNPQKAATALDAVTVVATGPKPEVLQLDLADLASVGRAAEQINDTVGRIDLLINNAGVMAVPRSRTADGFDAQFGTNHLGHFAFTGGVLPALLRAERPRVVTVSSVAAWVGVINWLDPNWQRLYLRWPAYSQSKLANLLFTAELERRSRAAGSDLRAVAAHPGVSATHLYDRNGEKGVSGVLAAIPQAILFALAQSDRMGALPQLYAATVPEVRGNSYVGPGFEFAGYPRRTLRNPLAYRRSTARKLWELSEQLTGVRYDFSVT</sequence>
<dbReference type="PRINTS" id="PR00081">
    <property type="entry name" value="GDHRDH"/>
</dbReference>
<reference evidence="5" key="1">
    <citation type="submission" date="2022-10" db="EMBL/GenBank/DDBJ databases">
        <title>The complete genomes of actinobacterial strains from the NBC collection.</title>
        <authorList>
            <person name="Joergensen T.S."/>
            <person name="Alvarez Arevalo M."/>
            <person name="Sterndorff E.B."/>
            <person name="Faurdal D."/>
            <person name="Vuksanovic O."/>
            <person name="Mourched A.-S."/>
            <person name="Charusanti P."/>
            <person name="Shaw S."/>
            <person name="Blin K."/>
            <person name="Weber T."/>
        </authorList>
    </citation>
    <scope>NUCLEOTIDE SEQUENCE</scope>
    <source>
        <strain evidence="5">NBC_01482</strain>
    </source>
</reference>
<dbReference type="PRINTS" id="PR00080">
    <property type="entry name" value="SDRFAMILY"/>
</dbReference>
<dbReference type="SMART" id="SM00822">
    <property type="entry name" value="PKS_KR"/>
    <property type="match status" value="1"/>
</dbReference>
<evidence type="ECO:0000256" key="1">
    <source>
        <dbReference type="ARBA" id="ARBA00006484"/>
    </source>
</evidence>
<dbReference type="EMBL" id="CP109441">
    <property type="protein sequence ID" value="WUV50213.1"/>
    <property type="molecule type" value="Genomic_DNA"/>
</dbReference>
<keyword evidence="6" id="KW-1185">Reference proteome</keyword>
<dbReference type="InterPro" id="IPR036291">
    <property type="entry name" value="NAD(P)-bd_dom_sf"/>
</dbReference>
<dbReference type="Gene3D" id="3.40.50.720">
    <property type="entry name" value="NAD(P)-binding Rossmann-like Domain"/>
    <property type="match status" value="1"/>
</dbReference>
<dbReference type="InterPro" id="IPR002347">
    <property type="entry name" value="SDR_fam"/>
</dbReference>
<feature type="domain" description="Ketoreductase" evidence="4">
    <location>
        <begin position="28"/>
        <end position="173"/>
    </location>
</feature>
<dbReference type="NCBIfam" id="NF004846">
    <property type="entry name" value="PRK06197.1"/>
    <property type="match status" value="1"/>
</dbReference>
<proteinExistence type="inferred from homology"/>
<dbReference type="InterPro" id="IPR057326">
    <property type="entry name" value="KR_dom"/>
</dbReference>
<evidence type="ECO:0000256" key="3">
    <source>
        <dbReference type="RuleBase" id="RU000363"/>
    </source>
</evidence>
<dbReference type="SUPFAM" id="SSF51735">
    <property type="entry name" value="NAD(P)-binding Rossmann-fold domains"/>
    <property type="match status" value="1"/>
</dbReference>
<evidence type="ECO:0000259" key="4">
    <source>
        <dbReference type="SMART" id="SM00822"/>
    </source>
</evidence>
<keyword evidence="2" id="KW-0560">Oxidoreductase</keyword>
<dbReference type="PANTHER" id="PTHR24320">
    <property type="entry name" value="RETINOL DEHYDROGENASE"/>
    <property type="match status" value="1"/>
</dbReference>
<name>A0ABZ1Z403_9NOCA</name>